<dbReference type="RefSeq" id="WP_144210471.1">
    <property type="nucleotide sequence ID" value="NZ_CABHMZ010000026.1"/>
</dbReference>
<organism evidence="1 2">
    <name type="scientific">Streptococcus constellatus</name>
    <dbReference type="NCBI Taxonomy" id="76860"/>
    <lineage>
        <taxon>Bacteria</taxon>
        <taxon>Bacillati</taxon>
        <taxon>Bacillota</taxon>
        <taxon>Bacilli</taxon>
        <taxon>Lactobacillales</taxon>
        <taxon>Streptococcaceae</taxon>
        <taxon>Streptococcus</taxon>
        <taxon>Streptococcus anginosus group</taxon>
    </lineage>
</organism>
<dbReference type="Proteomes" id="UP000385544">
    <property type="component" value="Unassembled WGS sequence"/>
</dbReference>
<evidence type="ECO:0000313" key="1">
    <source>
        <dbReference type="EMBL" id="VUX08392.1"/>
    </source>
</evidence>
<evidence type="ECO:0000313" key="2">
    <source>
        <dbReference type="Proteomes" id="UP000385544"/>
    </source>
</evidence>
<dbReference type="EMBL" id="CABHMZ010000026">
    <property type="protein sequence ID" value="VUX08392.1"/>
    <property type="molecule type" value="Genomic_DNA"/>
</dbReference>
<gene>
    <name evidence="1" type="ORF">SCSS39_01752</name>
</gene>
<name>A0A564TMD1_STRCV</name>
<proteinExistence type="predicted"/>
<dbReference type="OrthoDB" id="1958038at2"/>
<sequence>MLTLRTLKELIDTPKRGEKLPTPKQLRTGESPVVAHKTTGAGVNEVHIIVYQSGYAVYGIGNRVTVFPVNLELGYGYSSVIEEKHKEEEKYNSWNPETGLREKNIFVR</sequence>
<protein>
    <submittedName>
        <fullName evidence="1">Uncharacterized protein</fullName>
    </submittedName>
</protein>
<dbReference type="AlphaFoldDB" id="A0A564TMD1"/>
<accession>A0A564TMD1</accession>
<reference evidence="1 2" key="1">
    <citation type="submission" date="2019-07" db="EMBL/GenBank/DDBJ databases">
        <authorList>
            <person name="Hibberd C M."/>
            <person name="Gehrig L. J."/>
            <person name="Chang H.-W."/>
            <person name="Venkatesh S."/>
        </authorList>
    </citation>
    <scope>NUCLEOTIDE SEQUENCE [LARGE SCALE GENOMIC DNA]</scope>
    <source>
        <strain evidence="1">Streptococcus_constellatus_SS_Bg39</strain>
    </source>
</reference>